<dbReference type="RefSeq" id="WP_101576281.1">
    <property type="nucleotide sequence ID" value="NZ_PGVA01000012.1"/>
</dbReference>
<keyword evidence="4" id="KW-1185">Reference proteome</keyword>
<dbReference type="Proteomes" id="UP000235114">
    <property type="component" value="Unassembled WGS sequence"/>
</dbReference>
<dbReference type="OrthoDB" id="9966083at2"/>
<gene>
    <name evidence="1" type="ORF">CU635_06040</name>
    <name evidence="2" type="ORF">CVD25_00935</name>
</gene>
<evidence type="ECO:0000313" key="2">
    <source>
        <dbReference type="EMBL" id="PLS00784.1"/>
    </source>
</evidence>
<dbReference type="Proteomes" id="UP000234951">
    <property type="component" value="Unassembled WGS sequence"/>
</dbReference>
<accession>A0A2N5GPN7</accession>
<organism evidence="1 3">
    <name type="scientific">Bacillus canaveralius</name>
    <dbReference type="NCBI Taxonomy" id="1403243"/>
    <lineage>
        <taxon>Bacteria</taxon>
        <taxon>Bacillati</taxon>
        <taxon>Bacillota</taxon>
        <taxon>Bacilli</taxon>
        <taxon>Bacillales</taxon>
        <taxon>Bacillaceae</taxon>
        <taxon>Bacillus</taxon>
    </lineage>
</organism>
<evidence type="ECO:0000313" key="4">
    <source>
        <dbReference type="Proteomes" id="UP000235114"/>
    </source>
</evidence>
<comment type="caution">
    <text evidence="1">The sequence shown here is derived from an EMBL/GenBank/DDBJ whole genome shotgun (WGS) entry which is preliminary data.</text>
</comment>
<reference evidence="1 3" key="1">
    <citation type="submission" date="2017-11" db="EMBL/GenBank/DDBJ databases">
        <title>Comparitive Functional Genomics of Dry Heat Resistant strains isolated from the Viking Spacecraft.</title>
        <authorList>
            <person name="Seuylemezian A."/>
            <person name="Cooper K."/>
            <person name="Vaishampayan P."/>
        </authorList>
    </citation>
    <scope>NUCLEOTIDE SEQUENCE [LARGE SCALE GENOMIC DNA]</scope>
    <source>
        <strain evidence="1 3">M4.6</strain>
    </source>
</reference>
<name>A0A2N5GPN7_9BACI</name>
<sequence>MINSVSQANTFFQDLQTNKREKNNLNAAINNRMAHLVTYLRQNGPTLMYKGDLPVIVEAVKKTSKKLDKSKLAGDLEVPANSLNAIKIARLVETGRLTAAKLAEYQYEEEDYRLKQRKAKKKDVEAFQNRK</sequence>
<reference evidence="2 4" key="2">
    <citation type="submission" date="2017-12" db="EMBL/GenBank/DDBJ databases">
        <title>Comparative Functional Genomics of Dry Heat Resistant strains isolated from the Viking Spacecraft.</title>
        <authorList>
            <person name="Seuylemezian A."/>
            <person name="Cooper K."/>
            <person name="Vaishampayan P."/>
        </authorList>
    </citation>
    <scope>NUCLEOTIDE SEQUENCE [LARGE SCALE GENOMIC DNA]</scope>
    <source>
        <strain evidence="2 4">ATCC 29669</strain>
    </source>
</reference>
<dbReference type="EMBL" id="PGVD01000003">
    <property type="protein sequence ID" value="PLS00784.1"/>
    <property type="molecule type" value="Genomic_DNA"/>
</dbReference>
<protein>
    <submittedName>
        <fullName evidence="1">Uncharacterized protein</fullName>
    </submittedName>
</protein>
<proteinExistence type="predicted"/>
<dbReference type="AlphaFoldDB" id="A0A2N5GPN7"/>
<evidence type="ECO:0000313" key="3">
    <source>
        <dbReference type="Proteomes" id="UP000234951"/>
    </source>
</evidence>
<dbReference type="EMBL" id="PGVA01000012">
    <property type="protein sequence ID" value="PLR84632.1"/>
    <property type="molecule type" value="Genomic_DNA"/>
</dbReference>
<evidence type="ECO:0000313" key="1">
    <source>
        <dbReference type="EMBL" id="PLR84632.1"/>
    </source>
</evidence>